<dbReference type="UniPathway" id="UPA00286"/>
<evidence type="ECO:0000256" key="2">
    <source>
        <dbReference type="ARBA" id="ARBA00005182"/>
    </source>
</evidence>
<dbReference type="RefSeq" id="WP_147150744.1">
    <property type="nucleotide sequence ID" value="NZ_BKAJ01000068.1"/>
</dbReference>
<dbReference type="EMBL" id="BKAJ01000068">
    <property type="protein sequence ID" value="GEP56617.1"/>
    <property type="molecule type" value="Genomic_DNA"/>
</dbReference>
<dbReference type="AlphaFoldDB" id="A0A512NCE8"/>
<evidence type="ECO:0000256" key="5">
    <source>
        <dbReference type="ARBA" id="ARBA00022764"/>
    </source>
</evidence>
<dbReference type="InterPro" id="IPR031811">
    <property type="entry name" value="ALGX/ALGJ_SGNH-like"/>
</dbReference>
<evidence type="ECO:0000256" key="4">
    <source>
        <dbReference type="ARBA" id="ARBA00022729"/>
    </source>
</evidence>
<evidence type="ECO:0000256" key="3">
    <source>
        <dbReference type="ARBA" id="ARBA00022679"/>
    </source>
</evidence>
<dbReference type="GO" id="GO:0016788">
    <property type="term" value="F:hydrolase activity, acting on ester bonds"/>
    <property type="evidence" value="ECO:0007669"/>
    <property type="project" value="UniProtKB-ARBA"/>
</dbReference>
<comment type="pathway">
    <text evidence="2">Glycan biosynthesis; alginate biosynthesis.</text>
</comment>
<keyword evidence="5" id="KW-0574">Periplasm</keyword>
<dbReference type="Pfam" id="PF16822">
    <property type="entry name" value="ALGX"/>
    <property type="match status" value="1"/>
</dbReference>
<keyword evidence="3" id="KW-0808">Transferase</keyword>
<dbReference type="GO" id="GO:0042121">
    <property type="term" value="P:alginic acid biosynthetic process"/>
    <property type="evidence" value="ECO:0007669"/>
    <property type="project" value="UniProtKB-UniPathway"/>
</dbReference>
<accession>A0A512NCE8</accession>
<comment type="subcellular location">
    <subcellularLocation>
        <location evidence="1">Periplasm</location>
    </subcellularLocation>
</comment>
<evidence type="ECO:0000259" key="7">
    <source>
        <dbReference type="Pfam" id="PF16822"/>
    </source>
</evidence>
<keyword evidence="6" id="KW-0016">Alginate biosynthesis</keyword>
<name>A0A512NCE8_9HYPH</name>
<dbReference type="Proteomes" id="UP000321058">
    <property type="component" value="Unassembled WGS sequence"/>
</dbReference>
<dbReference type="InterPro" id="IPR036514">
    <property type="entry name" value="SGNH_hydro_sf"/>
</dbReference>
<gene>
    <name evidence="8" type="ORF">RSO01_37830</name>
</gene>
<keyword evidence="9" id="KW-1185">Reference proteome</keyword>
<protein>
    <recommendedName>
        <fullName evidence="7">AlgX/AlgJ SGNH hydrolase-like domain-containing protein</fullName>
    </recommendedName>
</protein>
<dbReference type="SUPFAM" id="SSF52266">
    <property type="entry name" value="SGNH hydrolase"/>
    <property type="match status" value="1"/>
</dbReference>
<organism evidence="8 9">
    <name type="scientific">Reyranella soli</name>
    <dbReference type="NCBI Taxonomy" id="1230389"/>
    <lineage>
        <taxon>Bacteria</taxon>
        <taxon>Pseudomonadati</taxon>
        <taxon>Pseudomonadota</taxon>
        <taxon>Alphaproteobacteria</taxon>
        <taxon>Hyphomicrobiales</taxon>
        <taxon>Reyranellaceae</taxon>
        <taxon>Reyranella</taxon>
    </lineage>
</organism>
<proteinExistence type="predicted"/>
<dbReference type="OrthoDB" id="5446411at2"/>
<dbReference type="Gene3D" id="3.40.50.1110">
    <property type="entry name" value="SGNH hydrolase"/>
    <property type="match status" value="1"/>
</dbReference>
<dbReference type="GO" id="GO:0016740">
    <property type="term" value="F:transferase activity"/>
    <property type="evidence" value="ECO:0007669"/>
    <property type="project" value="UniProtKB-KW"/>
</dbReference>
<feature type="domain" description="AlgX/AlgJ SGNH hydrolase-like" evidence="7">
    <location>
        <begin position="297"/>
        <end position="419"/>
    </location>
</feature>
<evidence type="ECO:0000256" key="6">
    <source>
        <dbReference type="ARBA" id="ARBA00022841"/>
    </source>
</evidence>
<keyword evidence="4" id="KW-0732">Signal</keyword>
<dbReference type="GO" id="GO:0042597">
    <property type="term" value="C:periplasmic space"/>
    <property type="evidence" value="ECO:0007669"/>
    <property type="project" value="UniProtKB-SubCell"/>
</dbReference>
<evidence type="ECO:0000313" key="9">
    <source>
        <dbReference type="Proteomes" id="UP000321058"/>
    </source>
</evidence>
<sequence>MSRRKRWVFGTLFGVILIAASLVGIEILSSFYVPAWPARAMNPREPASVRHLATPFKNQPWLADPDNSWGMRDSERTIEKPPGAWRAIFVGDSFVDSRFTPLSLPAAVQQRTEPSHKIEAVNFGVAATDPRSYYYRIRDVAVELQPDAVLLFIYAGNDFMAPNSGYSILPNWVDESPGGALLGLIMPRTNWLVVNRLDLAAFFQSRIKAPPRDDEMLYAAIISPPEERQKRIISYVKTYVYPDLPEEKIAEILSRGDNRFFNIALPQKEGEQEYLLDWMFGTLMSWEARDFDVARSREDAKRKADNKSVEATFSWIEATDRVLRKRGVPLSVFLVPMGSVDPEYVEFWKPWPRAYSWNYVCDEWHAQLAAALDKAGIRHVDLRPTLDGIPGTYRKMDGHWTQKGEALVADRIKAELEALRGGRPIAKAP</sequence>
<comment type="caution">
    <text evidence="8">The sequence shown here is derived from an EMBL/GenBank/DDBJ whole genome shotgun (WGS) entry which is preliminary data.</text>
</comment>
<evidence type="ECO:0000313" key="8">
    <source>
        <dbReference type="EMBL" id="GEP56617.1"/>
    </source>
</evidence>
<evidence type="ECO:0000256" key="1">
    <source>
        <dbReference type="ARBA" id="ARBA00004418"/>
    </source>
</evidence>
<reference evidence="8 9" key="1">
    <citation type="submission" date="2019-07" db="EMBL/GenBank/DDBJ databases">
        <title>Whole genome shotgun sequence of Reyranella soli NBRC 108950.</title>
        <authorList>
            <person name="Hosoyama A."/>
            <person name="Uohara A."/>
            <person name="Ohji S."/>
            <person name="Ichikawa N."/>
        </authorList>
    </citation>
    <scope>NUCLEOTIDE SEQUENCE [LARGE SCALE GENOMIC DNA]</scope>
    <source>
        <strain evidence="8 9">NBRC 108950</strain>
    </source>
</reference>